<dbReference type="PANTHER" id="PTHR30482">
    <property type="entry name" value="HIGH-AFFINITY BRANCHED-CHAIN AMINO ACID TRANSPORT SYSTEM PERMEASE"/>
    <property type="match status" value="1"/>
</dbReference>
<dbReference type="SMART" id="SM00382">
    <property type="entry name" value="AAA"/>
    <property type="match status" value="1"/>
</dbReference>
<name>A0ABS7AAN9_9PROT</name>
<accession>A0ABS7AAN9</accession>
<keyword evidence="3 8" id="KW-0812">Transmembrane</keyword>
<evidence type="ECO:0000256" key="1">
    <source>
        <dbReference type="ARBA" id="ARBA00004651"/>
    </source>
</evidence>
<dbReference type="Gene3D" id="3.40.50.300">
    <property type="entry name" value="P-loop containing nucleotide triphosphate hydrolases"/>
    <property type="match status" value="1"/>
</dbReference>
<dbReference type="PANTHER" id="PTHR30482:SF10">
    <property type="entry name" value="HIGH-AFFINITY BRANCHED-CHAIN AMINO ACID TRANSPORT PROTEIN BRAE"/>
    <property type="match status" value="1"/>
</dbReference>
<organism evidence="10 11">
    <name type="scientific">Roseomonas alba</name>
    <dbReference type="NCBI Taxonomy" id="2846776"/>
    <lineage>
        <taxon>Bacteria</taxon>
        <taxon>Pseudomonadati</taxon>
        <taxon>Pseudomonadota</taxon>
        <taxon>Alphaproteobacteria</taxon>
        <taxon>Acetobacterales</taxon>
        <taxon>Roseomonadaceae</taxon>
        <taxon>Roseomonas</taxon>
    </lineage>
</organism>
<evidence type="ECO:0000256" key="7">
    <source>
        <dbReference type="ARBA" id="ARBA00023136"/>
    </source>
</evidence>
<evidence type="ECO:0000256" key="2">
    <source>
        <dbReference type="ARBA" id="ARBA00022475"/>
    </source>
</evidence>
<proteinExistence type="predicted"/>
<dbReference type="InterPro" id="IPR003439">
    <property type="entry name" value="ABC_transporter-like_ATP-bd"/>
</dbReference>
<comment type="caution">
    <text evidence="10">The sequence shown here is derived from an EMBL/GenBank/DDBJ whole genome shotgun (WGS) entry which is preliminary data.</text>
</comment>
<evidence type="ECO:0000313" key="10">
    <source>
        <dbReference type="EMBL" id="MBW6399248.1"/>
    </source>
</evidence>
<keyword evidence="5 10" id="KW-0067">ATP-binding</keyword>
<feature type="transmembrane region" description="Helical" evidence="8">
    <location>
        <begin position="171"/>
        <end position="191"/>
    </location>
</feature>
<dbReference type="Pfam" id="PF00005">
    <property type="entry name" value="ABC_tran"/>
    <property type="match status" value="1"/>
</dbReference>
<feature type="transmembrane region" description="Helical" evidence="8">
    <location>
        <begin position="55"/>
        <end position="80"/>
    </location>
</feature>
<protein>
    <submittedName>
        <fullName evidence="10">ATP-binding cassette domain-containing protein</fullName>
    </submittedName>
</protein>
<feature type="transmembrane region" description="Helical" evidence="8">
    <location>
        <begin position="300"/>
        <end position="320"/>
    </location>
</feature>
<dbReference type="InterPro" id="IPR027417">
    <property type="entry name" value="P-loop_NTPase"/>
</dbReference>
<evidence type="ECO:0000256" key="5">
    <source>
        <dbReference type="ARBA" id="ARBA00022840"/>
    </source>
</evidence>
<dbReference type="EMBL" id="JAHYBZ010000005">
    <property type="protein sequence ID" value="MBW6399248.1"/>
    <property type="molecule type" value="Genomic_DNA"/>
</dbReference>
<evidence type="ECO:0000256" key="8">
    <source>
        <dbReference type="SAM" id="Phobius"/>
    </source>
</evidence>
<dbReference type="InterPro" id="IPR032823">
    <property type="entry name" value="BCA_ABC_TP_C"/>
</dbReference>
<dbReference type="CDD" id="cd06581">
    <property type="entry name" value="TM_PBP1_LivM_like"/>
    <property type="match status" value="1"/>
</dbReference>
<dbReference type="InterPro" id="IPR001851">
    <property type="entry name" value="ABC_transp_permease"/>
</dbReference>
<keyword evidence="7 8" id="KW-0472">Membrane</keyword>
<dbReference type="Pfam" id="PF02653">
    <property type="entry name" value="BPD_transp_2"/>
    <property type="match status" value="1"/>
</dbReference>
<dbReference type="InterPro" id="IPR003593">
    <property type="entry name" value="AAA+_ATPase"/>
</dbReference>
<sequence>MSATTDTVPLRAGILPKVAGPLSPLWPFLLLLAIAAAVPLTGNAYWGLIATRMAIYWVLVTGLNLIVGYAGQLAIGYVALLSVGAYTTSVLAAGNVAAPLPAFAALGCAGVVGAVFGVIVGLPALRLRTFYFAMTTLGFATIVNQITLAWQDVTGGGIGITGPEMPAPFDTTWGLLYLCLGFAVVCTWLTANVARSRFGRALVAVRDAEVAAEASGIRKPRLLVLVFMLAGALAAIAGGLFATLQTYITPDAFTFDLSLLFFIAILIGGRGSILGPLLGTVILTLLPEIAAPLASWSTSLYAVLLLVIVLAMPGGIAAMIDPRSRRKLPANRVIAPRAEALDTLLGQRTVPEPMRLLGIVLAFGGVRAIDGVDLTVAPGQVHGLIGPNGSGKTTTLNVISGYYRPESGGMAIGAAPLPAGDPEGRAALRIARTFQTPRLIGEASVLENVMIGGTVDGTAGFAEALFSLPRQRAEERDLEARARLALAAVGLADLAGARADRLQHSELRFMEIARALMLRPSFLLLDEPAAGLSTEEIRRLGALVRAISRHGTGVLLVEHHADLIFDICDQVTVLNLGKVLAAGTPAEIRVHKEVVSAYLGA</sequence>
<dbReference type="InterPro" id="IPR043428">
    <property type="entry name" value="LivM-like"/>
</dbReference>
<keyword evidence="11" id="KW-1185">Reference proteome</keyword>
<feature type="transmembrane region" description="Helical" evidence="8">
    <location>
        <begin position="100"/>
        <end position="122"/>
    </location>
</feature>
<keyword evidence="2" id="KW-1003">Cell membrane</keyword>
<gene>
    <name evidence="10" type="ORF">KPL78_15405</name>
</gene>
<feature type="transmembrane region" description="Helical" evidence="8">
    <location>
        <begin position="274"/>
        <end position="294"/>
    </location>
</feature>
<feature type="domain" description="ABC transporter" evidence="9">
    <location>
        <begin position="354"/>
        <end position="601"/>
    </location>
</feature>
<dbReference type="RefSeq" id="WP_219763862.1">
    <property type="nucleotide sequence ID" value="NZ_JAHYBZ010000005.1"/>
</dbReference>
<evidence type="ECO:0000256" key="6">
    <source>
        <dbReference type="ARBA" id="ARBA00022989"/>
    </source>
</evidence>
<dbReference type="GO" id="GO:0005524">
    <property type="term" value="F:ATP binding"/>
    <property type="evidence" value="ECO:0007669"/>
    <property type="project" value="UniProtKB-KW"/>
</dbReference>
<reference evidence="10 11" key="1">
    <citation type="submission" date="2021-07" db="EMBL/GenBank/DDBJ databases">
        <authorList>
            <person name="So Y."/>
        </authorList>
    </citation>
    <scope>NUCLEOTIDE SEQUENCE [LARGE SCALE GENOMIC DNA]</scope>
    <source>
        <strain evidence="10 11">HJA6</strain>
    </source>
</reference>
<evidence type="ECO:0000256" key="4">
    <source>
        <dbReference type="ARBA" id="ARBA00022741"/>
    </source>
</evidence>
<feature type="transmembrane region" description="Helical" evidence="8">
    <location>
        <begin position="25"/>
        <end position="48"/>
    </location>
</feature>
<feature type="transmembrane region" description="Helical" evidence="8">
    <location>
        <begin position="129"/>
        <end position="151"/>
    </location>
</feature>
<evidence type="ECO:0000259" key="9">
    <source>
        <dbReference type="PROSITE" id="PS50893"/>
    </source>
</evidence>
<dbReference type="PROSITE" id="PS50893">
    <property type="entry name" value="ABC_TRANSPORTER_2"/>
    <property type="match status" value="1"/>
</dbReference>
<dbReference type="Pfam" id="PF12399">
    <property type="entry name" value="BCA_ABC_TP_C"/>
    <property type="match status" value="1"/>
</dbReference>
<dbReference type="SUPFAM" id="SSF52540">
    <property type="entry name" value="P-loop containing nucleoside triphosphate hydrolases"/>
    <property type="match status" value="1"/>
</dbReference>
<keyword evidence="4" id="KW-0547">Nucleotide-binding</keyword>
<evidence type="ECO:0000313" key="11">
    <source>
        <dbReference type="Proteomes" id="UP001196565"/>
    </source>
</evidence>
<dbReference type="Proteomes" id="UP001196565">
    <property type="component" value="Unassembled WGS sequence"/>
</dbReference>
<feature type="transmembrane region" description="Helical" evidence="8">
    <location>
        <begin position="222"/>
        <end position="241"/>
    </location>
</feature>
<evidence type="ECO:0000256" key="3">
    <source>
        <dbReference type="ARBA" id="ARBA00022692"/>
    </source>
</evidence>
<comment type="subcellular location">
    <subcellularLocation>
        <location evidence="1">Cell membrane</location>
        <topology evidence="1">Multi-pass membrane protein</topology>
    </subcellularLocation>
</comment>
<keyword evidence="6 8" id="KW-1133">Transmembrane helix</keyword>